<gene>
    <name evidence="2" type="ORF">BTE48_11155</name>
</gene>
<sequence>MADWEQLPDEDGDGTPESIEDFAPAIAGTGTVQGDGNGDGTPDREQSEVASVPFRHTDKVTAVLDAPVVFVTLAAAGNNGNNNGDTPAKPIAKLRDVKQLDAPEDKPSDMEMPLGLISFYADLDAPGLIQNFSLLVDASAQVNGYWKQIGDGNWVNLASEAYNGSIKQVGNKWQLDFEIQDGSVFDDDGVANGVIYDPGALGYREPTALPDPISPFEGTNAHQFFDWMLLG</sequence>
<evidence type="ECO:0000256" key="1">
    <source>
        <dbReference type="SAM" id="MobiDB-lite"/>
    </source>
</evidence>
<reference evidence="2 3" key="1">
    <citation type="submission" date="2017-01" db="EMBL/GenBank/DDBJ databases">
        <title>Genome Sequencing of a Marine Spirillum, Oceanospirillum multiglobuliferum ATCC 33336, from Japan.</title>
        <authorList>
            <person name="Carney J.G."/>
            <person name="Trachtenberg A.M."/>
            <person name="Rheaume B.A."/>
            <person name="Linnane J.D."/>
            <person name="Pitts N.L."/>
            <person name="Mykles D.L."/>
            <person name="Maclea K.S."/>
        </authorList>
    </citation>
    <scope>NUCLEOTIDE SEQUENCE [LARGE SCALE GENOMIC DNA]</scope>
    <source>
        <strain evidence="2 3">ATCC 33336</strain>
    </source>
</reference>
<evidence type="ECO:0000313" key="2">
    <source>
        <dbReference type="EMBL" id="OPX55028.1"/>
    </source>
</evidence>
<organism evidence="2 3">
    <name type="scientific">Oceanospirillum multiglobuliferum</name>
    <dbReference type="NCBI Taxonomy" id="64969"/>
    <lineage>
        <taxon>Bacteria</taxon>
        <taxon>Pseudomonadati</taxon>
        <taxon>Pseudomonadota</taxon>
        <taxon>Gammaproteobacteria</taxon>
        <taxon>Oceanospirillales</taxon>
        <taxon>Oceanospirillaceae</taxon>
        <taxon>Oceanospirillum</taxon>
    </lineage>
</organism>
<dbReference type="STRING" id="64969.SAMN02745127_02915"/>
<feature type="region of interest" description="Disordered" evidence="1">
    <location>
        <begin position="1"/>
        <end position="49"/>
    </location>
</feature>
<dbReference type="InterPro" id="IPR053784">
    <property type="entry name" value="Choice_anch_U_dom"/>
</dbReference>
<dbReference type="Proteomes" id="UP000191418">
    <property type="component" value="Unassembled WGS sequence"/>
</dbReference>
<dbReference type="NCBIfam" id="NF041766">
    <property type="entry name" value="choice_anch_U"/>
    <property type="match status" value="1"/>
</dbReference>
<dbReference type="AlphaFoldDB" id="A0A1V4T4C6"/>
<evidence type="ECO:0000313" key="3">
    <source>
        <dbReference type="Proteomes" id="UP000191418"/>
    </source>
</evidence>
<comment type="caution">
    <text evidence="2">The sequence shown here is derived from an EMBL/GenBank/DDBJ whole genome shotgun (WGS) entry which is preliminary data.</text>
</comment>
<protein>
    <submittedName>
        <fullName evidence="2">Uncharacterized protein</fullName>
    </submittedName>
</protein>
<dbReference type="EMBL" id="MTSM01000014">
    <property type="protein sequence ID" value="OPX55028.1"/>
    <property type="molecule type" value="Genomic_DNA"/>
</dbReference>
<name>A0A1V4T4C6_9GAMM</name>
<proteinExistence type="predicted"/>
<accession>A0A1V4T4C6</accession>
<feature type="compositionally biased region" description="Acidic residues" evidence="1">
    <location>
        <begin position="1"/>
        <end position="20"/>
    </location>
</feature>
<keyword evidence="3" id="KW-1185">Reference proteome</keyword>